<proteinExistence type="inferred from homology"/>
<accession>A0A135L1X5</accession>
<dbReference type="PROSITE" id="PS00924">
    <property type="entry name" value="ASP_GLU_RACEMASE_2"/>
    <property type="match status" value="1"/>
</dbReference>
<protein>
    <recommendedName>
        <fullName evidence="7 8">Glutamate racemase</fullName>
        <ecNumber evidence="2 8">5.1.1.3</ecNumber>
    </recommendedName>
</protein>
<dbReference type="OrthoDB" id="9801055at2"/>
<organism evidence="9 10">
    <name type="scientific">Tepidibacillus decaturensis</name>
    <dbReference type="NCBI Taxonomy" id="1413211"/>
    <lineage>
        <taxon>Bacteria</taxon>
        <taxon>Bacillati</taxon>
        <taxon>Bacillota</taxon>
        <taxon>Bacilli</taxon>
        <taxon>Bacillales</taxon>
        <taxon>Bacillaceae</taxon>
        <taxon>Tepidibacillus</taxon>
    </lineage>
</organism>
<dbReference type="NCBIfam" id="NF002035">
    <property type="entry name" value="PRK00865.1-3"/>
    <property type="match status" value="1"/>
</dbReference>
<dbReference type="Proteomes" id="UP000070352">
    <property type="component" value="Unassembled WGS sequence"/>
</dbReference>
<comment type="function">
    <text evidence="8">Provides the (R)-glutamate required for cell wall biosynthesis.</text>
</comment>
<evidence type="ECO:0000256" key="3">
    <source>
        <dbReference type="ARBA" id="ARBA00022960"/>
    </source>
</evidence>
<dbReference type="PANTHER" id="PTHR21198">
    <property type="entry name" value="GLUTAMATE RACEMASE"/>
    <property type="match status" value="1"/>
</dbReference>
<evidence type="ECO:0000256" key="1">
    <source>
        <dbReference type="ARBA" id="ARBA00001602"/>
    </source>
</evidence>
<dbReference type="GO" id="GO:0008360">
    <property type="term" value="P:regulation of cell shape"/>
    <property type="evidence" value="ECO:0007669"/>
    <property type="project" value="UniProtKB-KW"/>
</dbReference>
<dbReference type="GO" id="GO:0008881">
    <property type="term" value="F:glutamate racemase activity"/>
    <property type="evidence" value="ECO:0007669"/>
    <property type="project" value="UniProtKB-UniRule"/>
</dbReference>
<keyword evidence="10" id="KW-1185">Reference proteome</keyword>
<evidence type="ECO:0000313" key="10">
    <source>
        <dbReference type="Proteomes" id="UP000070352"/>
    </source>
</evidence>
<dbReference type="InterPro" id="IPR015942">
    <property type="entry name" value="Asp/Glu/hydantoin_racemase"/>
</dbReference>
<dbReference type="NCBIfam" id="TIGR00067">
    <property type="entry name" value="glut_race"/>
    <property type="match status" value="1"/>
</dbReference>
<feature type="active site" description="Proton donor/acceptor" evidence="8">
    <location>
        <position position="73"/>
    </location>
</feature>
<comment type="catalytic activity">
    <reaction evidence="1 8">
        <text>L-glutamate = D-glutamate</text>
        <dbReference type="Rhea" id="RHEA:12813"/>
        <dbReference type="ChEBI" id="CHEBI:29985"/>
        <dbReference type="ChEBI" id="CHEBI:29986"/>
        <dbReference type="EC" id="5.1.1.3"/>
    </reaction>
</comment>
<keyword evidence="6 8" id="KW-0961">Cell wall biogenesis/degradation</keyword>
<evidence type="ECO:0000256" key="8">
    <source>
        <dbReference type="HAMAP-Rule" id="MF_00258"/>
    </source>
</evidence>
<dbReference type="SUPFAM" id="SSF53681">
    <property type="entry name" value="Aspartate/glutamate racemase"/>
    <property type="match status" value="2"/>
</dbReference>
<dbReference type="UniPathway" id="UPA00219"/>
<dbReference type="GO" id="GO:0071555">
    <property type="term" value="P:cell wall organization"/>
    <property type="evidence" value="ECO:0007669"/>
    <property type="project" value="UniProtKB-KW"/>
</dbReference>
<dbReference type="HAMAP" id="MF_00258">
    <property type="entry name" value="Glu_racemase"/>
    <property type="match status" value="1"/>
</dbReference>
<dbReference type="InterPro" id="IPR001920">
    <property type="entry name" value="Asp/Glu_race"/>
</dbReference>
<dbReference type="PANTHER" id="PTHR21198:SF2">
    <property type="entry name" value="GLUTAMATE RACEMASE"/>
    <property type="match status" value="1"/>
</dbReference>
<dbReference type="EMBL" id="LSKU01000001">
    <property type="protein sequence ID" value="KXG43011.1"/>
    <property type="molecule type" value="Genomic_DNA"/>
</dbReference>
<dbReference type="Gene3D" id="3.40.50.1860">
    <property type="match status" value="2"/>
</dbReference>
<evidence type="ECO:0000256" key="6">
    <source>
        <dbReference type="ARBA" id="ARBA00023316"/>
    </source>
</evidence>
<dbReference type="GO" id="GO:0042802">
    <property type="term" value="F:identical protein binding"/>
    <property type="evidence" value="ECO:0007669"/>
    <property type="project" value="UniProtKB-ARBA"/>
</dbReference>
<evidence type="ECO:0000313" key="9">
    <source>
        <dbReference type="EMBL" id="KXG43011.1"/>
    </source>
</evidence>
<keyword evidence="4 8" id="KW-0573">Peptidoglycan synthesis</keyword>
<feature type="active site" description="Proton donor/acceptor" evidence="8">
    <location>
        <position position="184"/>
    </location>
</feature>
<dbReference type="AlphaFoldDB" id="A0A135L1X5"/>
<comment type="pathway">
    <text evidence="8">Cell wall biogenesis; peptidoglycan biosynthesis.</text>
</comment>
<comment type="caution">
    <text evidence="9">The sequence shown here is derived from an EMBL/GenBank/DDBJ whole genome shotgun (WGS) entry which is preliminary data.</text>
</comment>
<dbReference type="InterPro" id="IPR018187">
    <property type="entry name" value="Asp/Glu_racemase_AS_1"/>
</dbReference>
<dbReference type="InterPro" id="IPR004391">
    <property type="entry name" value="Glu_race"/>
</dbReference>
<comment type="similarity">
    <text evidence="8">Belongs to the aspartate/glutamate racemases family.</text>
</comment>
<evidence type="ECO:0000256" key="7">
    <source>
        <dbReference type="ARBA" id="ARBA00070053"/>
    </source>
</evidence>
<name>A0A135L1X5_9BACI</name>
<dbReference type="InterPro" id="IPR033134">
    <property type="entry name" value="Asp/Glu_racemase_AS_2"/>
</dbReference>
<dbReference type="EC" id="5.1.1.3" evidence="2 8"/>
<dbReference type="STRING" id="1413211.U473_02450"/>
<dbReference type="RefSeq" id="WP_068722998.1">
    <property type="nucleotide sequence ID" value="NZ_LSKU01000001.1"/>
</dbReference>
<dbReference type="Pfam" id="PF01177">
    <property type="entry name" value="Asp_Glu_race"/>
    <property type="match status" value="1"/>
</dbReference>
<sequence length="264" mass="28863">MEEQPIGILDSGVGGLTVVKEIFRQLPKEKVIYFGDTARCPYGPRPAEEVKEFTLEIVNFLVKQKVKMIVIACNTATAAALDTVKEKVNIPVVGVIGPGSLAAIKHTKTGKIGVIGTEGTIFSGAYEQTLKKINPKLSIVSQACPSLVPLVESGIQEKEEIKKIVNEALKPIAKKEIDSLILGCTHYPILSEYIQEVVGSHVKLLSSAEETAREVSTILHYQNIAAHHLNSSAHRFYTTGDPIHFKQIAEQWLGQKIEVESVNL</sequence>
<keyword evidence="5 8" id="KW-0413">Isomerase</keyword>
<feature type="binding site" evidence="8">
    <location>
        <begin position="42"/>
        <end position="43"/>
    </location>
    <ligand>
        <name>substrate</name>
    </ligand>
</feature>
<dbReference type="PROSITE" id="PS00923">
    <property type="entry name" value="ASP_GLU_RACEMASE_1"/>
    <property type="match status" value="1"/>
</dbReference>
<feature type="binding site" evidence="8">
    <location>
        <begin position="185"/>
        <end position="186"/>
    </location>
    <ligand>
        <name>substrate</name>
    </ligand>
</feature>
<dbReference type="GO" id="GO:0009252">
    <property type="term" value="P:peptidoglycan biosynthetic process"/>
    <property type="evidence" value="ECO:0007669"/>
    <property type="project" value="UniProtKB-UniRule"/>
</dbReference>
<reference evidence="9 10" key="1">
    <citation type="submission" date="2016-02" db="EMBL/GenBank/DDBJ databases">
        <title>Draft Genome for Tepidibacillus decaturensis nov. sp. Strain Z9, an Anaerobic, Moderately Thermophilic and Heterotrophic Bacterium from Deep Subsurface of the Illinois Basin, USA.</title>
        <authorList>
            <person name="Dong Y."/>
            <person name="Chang J.Y."/>
            <person name="Sanford R."/>
            <person name="Fouke B.W."/>
        </authorList>
    </citation>
    <scope>NUCLEOTIDE SEQUENCE [LARGE SCALE GENOMIC DNA]</scope>
    <source>
        <strain evidence="9 10">Z9</strain>
    </source>
</reference>
<keyword evidence="3 8" id="KW-0133">Cell shape</keyword>
<evidence type="ECO:0000256" key="2">
    <source>
        <dbReference type="ARBA" id="ARBA00013090"/>
    </source>
</evidence>
<evidence type="ECO:0000256" key="5">
    <source>
        <dbReference type="ARBA" id="ARBA00023235"/>
    </source>
</evidence>
<feature type="binding site" evidence="8">
    <location>
        <begin position="10"/>
        <end position="11"/>
    </location>
    <ligand>
        <name>substrate</name>
    </ligand>
</feature>
<feature type="binding site" evidence="8">
    <location>
        <begin position="74"/>
        <end position="75"/>
    </location>
    <ligand>
        <name>substrate</name>
    </ligand>
</feature>
<dbReference type="FunFam" id="3.40.50.1860:FF:000002">
    <property type="entry name" value="Glutamate racemase"/>
    <property type="match status" value="1"/>
</dbReference>
<evidence type="ECO:0000256" key="4">
    <source>
        <dbReference type="ARBA" id="ARBA00022984"/>
    </source>
</evidence>
<gene>
    <name evidence="8" type="primary">murI</name>
    <name evidence="9" type="ORF">U473_02450</name>
</gene>